<dbReference type="EMBL" id="CAFZ01000132">
    <property type="protein sequence ID" value="CCA71737.1"/>
    <property type="molecule type" value="Genomic_DNA"/>
</dbReference>
<evidence type="ECO:0000256" key="2">
    <source>
        <dbReference type="SAM" id="MobiDB-lite"/>
    </source>
</evidence>
<feature type="region of interest" description="Disordered" evidence="2">
    <location>
        <begin position="428"/>
        <end position="455"/>
    </location>
</feature>
<feature type="compositionally biased region" description="Polar residues" evidence="2">
    <location>
        <begin position="446"/>
        <end position="455"/>
    </location>
</feature>
<dbReference type="InParanoid" id="G4TK91"/>
<dbReference type="Proteomes" id="UP000007148">
    <property type="component" value="Unassembled WGS sequence"/>
</dbReference>
<keyword evidence="1" id="KW-0175">Coiled coil</keyword>
<feature type="compositionally biased region" description="Acidic residues" evidence="2">
    <location>
        <begin position="317"/>
        <end position="339"/>
    </location>
</feature>
<organism evidence="3 4">
    <name type="scientific">Serendipita indica (strain DSM 11827)</name>
    <name type="common">Root endophyte fungus</name>
    <name type="synonym">Piriformospora indica</name>
    <dbReference type="NCBI Taxonomy" id="1109443"/>
    <lineage>
        <taxon>Eukaryota</taxon>
        <taxon>Fungi</taxon>
        <taxon>Dikarya</taxon>
        <taxon>Basidiomycota</taxon>
        <taxon>Agaricomycotina</taxon>
        <taxon>Agaricomycetes</taxon>
        <taxon>Sebacinales</taxon>
        <taxon>Serendipitaceae</taxon>
        <taxon>Serendipita</taxon>
    </lineage>
</organism>
<dbReference type="OrthoDB" id="3151070at2759"/>
<protein>
    <submittedName>
        <fullName evidence="3">Uncharacterized protein</fullName>
    </submittedName>
</protein>
<feature type="region of interest" description="Disordered" evidence="2">
    <location>
        <begin position="208"/>
        <end position="242"/>
    </location>
</feature>
<comment type="caution">
    <text evidence="3">The sequence shown here is derived from an EMBL/GenBank/DDBJ whole genome shotgun (WGS) entry which is preliminary data.</text>
</comment>
<feature type="region of interest" description="Disordered" evidence="2">
    <location>
        <begin position="273"/>
        <end position="404"/>
    </location>
</feature>
<evidence type="ECO:0000313" key="4">
    <source>
        <dbReference type="Proteomes" id="UP000007148"/>
    </source>
</evidence>
<sequence length="542" mass="60350">MGILDPFQRIDALIAQYQPETSNIPNHLTSAAFVDAVANAPSTDFIRAANPSQAAVYNVDVNQTALNRPNELEKMEIKRKTIGVATPLKKGEGRKPRRSRVAAIFDDENDPEVPLRAALKLIDLYPNAVSSDVKNQILEWIEDDKAQAERIRSLAKPKQHAALDNDEAGRLSQIEDEIRQLEDQNVKLRQKLNARMQAEAARHFDAADDSMMSESSPIVQRTIGRSRPLRHRDKSPDGDETVDFNRLNLVDNSLLMETDTPDISQLMAQTPMKLDSSGNWEKRKAASSSSYVDFSGARTPPRTEEEYSNETPRAYGYDDDYGEEAYDESAEVEPEDADETVLLQEPEDDNHVLGDSPINVEEPLTNESSDEKRNVSLQSPEPVPQATIQRPTTEDDLESAQDASKMRSFTTKIWSIAGDVLVPGNQYEASKGDGTEPTPTFRETKQMLQSISKSRPSSVTPDDVIRILTASLLYYLTGRTTDVVGDSGDAFSSGTSEAKDLLNKVIDENGWDRTLCTKVIFMWTGKRLLKSEGGRKIRCIVD</sequence>
<dbReference type="STRING" id="1109443.G4TK91"/>
<keyword evidence="4" id="KW-1185">Reference proteome</keyword>
<evidence type="ECO:0000256" key="1">
    <source>
        <dbReference type="SAM" id="Coils"/>
    </source>
</evidence>
<dbReference type="HOGENOM" id="CLU_035832_0_0_1"/>
<proteinExistence type="predicted"/>
<feature type="coiled-coil region" evidence="1">
    <location>
        <begin position="164"/>
        <end position="198"/>
    </location>
</feature>
<evidence type="ECO:0000313" key="3">
    <source>
        <dbReference type="EMBL" id="CCA71737.1"/>
    </source>
</evidence>
<accession>G4TK91</accession>
<reference evidence="3 4" key="1">
    <citation type="journal article" date="2011" name="PLoS Pathog.">
        <title>Endophytic Life Strategies Decoded by Genome and Transcriptome Analyses of the Mutualistic Root Symbiont Piriformospora indica.</title>
        <authorList>
            <person name="Zuccaro A."/>
            <person name="Lahrmann U."/>
            <person name="Guldener U."/>
            <person name="Langen G."/>
            <person name="Pfiffi S."/>
            <person name="Biedenkopf D."/>
            <person name="Wong P."/>
            <person name="Samans B."/>
            <person name="Grimm C."/>
            <person name="Basiewicz M."/>
            <person name="Murat C."/>
            <person name="Martin F."/>
            <person name="Kogel K.H."/>
        </authorList>
    </citation>
    <scope>NUCLEOTIDE SEQUENCE [LARGE SCALE GENOMIC DNA]</scope>
    <source>
        <strain evidence="3 4">DSM 11827</strain>
    </source>
</reference>
<gene>
    <name evidence="3" type="ORF">PIIN_05672</name>
</gene>
<dbReference type="AlphaFoldDB" id="G4TK91"/>
<name>G4TK91_SERID</name>